<organism evidence="1 2">
    <name type="scientific">Aureitalea marina</name>
    <dbReference type="NCBI Taxonomy" id="930804"/>
    <lineage>
        <taxon>Bacteria</taxon>
        <taxon>Pseudomonadati</taxon>
        <taxon>Bacteroidota</taxon>
        <taxon>Flavobacteriia</taxon>
        <taxon>Flavobacteriales</taxon>
        <taxon>Flavobacteriaceae</taxon>
        <taxon>Aureitalea</taxon>
    </lineage>
</organism>
<sequence>MRYLFIFIVHFLLIGPVSAQKTMNKQWSSEGLNVLQIRSDEVYNIKLYSHDEPEIRMSIYVEGESNESVVLEVKKRGDTLSLETAYSPYFEAYNDKLAAHKVIAIEMVVFVPSHIGVDLEARLASVDTYGPFNSLFVQLDQGNGIFNDFAGNGKLMARLGFIELWARDSVSGKAKSIFGKAINELPEGGQFQVEAESRHGNVTLKSSQ</sequence>
<accession>A0A2S7KSJ6</accession>
<gene>
    <name evidence="1" type="ORF">BST85_12360</name>
</gene>
<dbReference type="RefSeq" id="WP_104813548.1">
    <property type="nucleotide sequence ID" value="NZ_MQUB01000001.1"/>
</dbReference>
<proteinExistence type="predicted"/>
<name>A0A2S7KSJ6_9FLAO</name>
<dbReference type="EMBL" id="MQUB01000001">
    <property type="protein sequence ID" value="PQB05601.1"/>
    <property type="molecule type" value="Genomic_DNA"/>
</dbReference>
<keyword evidence="2" id="KW-1185">Reference proteome</keyword>
<dbReference type="OrthoDB" id="1144071at2"/>
<dbReference type="AlphaFoldDB" id="A0A2S7KSJ6"/>
<protein>
    <submittedName>
        <fullName evidence="1">Uncharacterized protein</fullName>
    </submittedName>
</protein>
<reference evidence="1 2" key="1">
    <citation type="submission" date="2016-11" db="EMBL/GenBank/DDBJ databases">
        <title>Trade-off between light-utilization and light-protection in marine flavobacteria.</title>
        <authorList>
            <person name="Kumagai Y."/>
        </authorList>
    </citation>
    <scope>NUCLEOTIDE SEQUENCE [LARGE SCALE GENOMIC DNA]</scope>
    <source>
        <strain evidence="1 2">NBRC 107741</strain>
    </source>
</reference>
<dbReference type="Proteomes" id="UP000239800">
    <property type="component" value="Unassembled WGS sequence"/>
</dbReference>
<comment type="caution">
    <text evidence="1">The sequence shown here is derived from an EMBL/GenBank/DDBJ whole genome shotgun (WGS) entry which is preliminary data.</text>
</comment>
<evidence type="ECO:0000313" key="2">
    <source>
        <dbReference type="Proteomes" id="UP000239800"/>
    </source>
</evidence>
<evidence type="ECO:0000313" key="1">
    <source>
        <dbReference type="EMBL" id="PQB05601.1"/>
    </source>
</evidence>